<reference evidence="2 3" key="1">
    <citation type="submission" date="2024-07" db="EMBL/GenBank/DDBJ databases">
        <title>Section-level genome sequencing and comparative genomics of Aspergillus sections Usti and Cavernicolus.</title>
        <authorList>
            <consortium name="Lawrence Berkeley National Laboratory"/>
            <person name="Nybo J.L."/>
            <person name="Vesth T.C."/>
            <person name="Theobald S."/>
            <person name="Frisvad J.C."/>
            <person name="Larsen T.O."/>
            <person name="Kjaerboelling I."/>
            <person name="Rothschild-Mancinelli K."/>
            <person name="Lyhne E.K."/>
            <person name="Kogle M.E."/>
            <person name="Barry K."/>
            <person name="Clum A."/>
            <person name="Na H."/>
            <person name="Ledsgaard L."/>
            <person name="Lin J."/>
            <person name="Lipzen A."/>
            <person name="Kuo A."/>
            <person name="Riley R."/>
            <person name="Mondo S."/>
            <person name="LaButti K."/>
            <person name="Haridas S."/>
            <person name="Pangalinan J."/>
            <person name="Salamov A.A."/>
            <person name="Simmons B.A."/>
            <person name="Magnuson J.K."/>
            <person name="Chen J."/>
            <person name="Drula E."/>
            <person name="Henrissat B."/>
            <person name="Wiebenga A."/>
            <person name="Lubbers R.J."/>
            <person name="Gomes A.C."/>
            <person name="Makela M.R."/>
            <person name="Stajich J."/>
            <person name="Grigoriev I.V."/>
            <person name="Mortensen U.H."/>
            <person name="De vries R.P."/>
            <person name="Baker S.E."/>
            <person name="Andersen M.R."/>
        </authorList>
    </citation>
    <scope>NUCLEOTIDE SEQUENCE [LARGE SCALE GENOMIC DNA]</scope>
    <source>
        <strain evidence="2 3">CBS 600.67</strain>
    </source>
</reference>
<feature type="compositionally biased region" description="Low complexity" evidence="1">
    <location>
        <begin position="24"/>
        <end position="48"/>
    </location>
</feature>
<organism evidence="2 3">
    <name type="scientific">Aspergillus cavernicola</name>
    <dbReference type="NCBI Taxonomy" id="176166"/>
    <lineage>
        <taxon>Eukaryota</taxon>
        <taxon>Fungi</taxon>
        <taxon>Dikarya</taxon>
        <taxon>Ascomycota</taxon>
        <taxon>Pezizomycotina</taxon>
        <taxon>Eurotiomycetes</taxon>
        <taxon>Eurotiomycetidae</taxon>
        <taxon>Eurotiales</taxon>
        <taxon>Aspergillaceae</taxon>
        <taxon>Aspergillus</taxon>
        <taxon>Aspergillus subgen. Nidulantes</taxon>
    </lineage>
</organism>
<evidence type="ECO:0000313" key="3">
    <source>
        <dbReference type="Proteomes" id="UP001610335"/>
    </source>
</evidence>
<name>A0ABR4HKA9_9EURO</name>
<evidence type="ECO:0000256" key="1">
    <source>
        <dbReference type="SAM" id="MobiDB-lite"/>
    </source>
</evidence>
<accession>A0ABR4HKA9</accession>
<comment type="caution">
    <text evidence="2">The sequence shown here is derived from an EMBL/GenBank/DDBJ whole genome shotgun (WGS) entry which is preliminary data.</text>
</comment>
<keyword evidence="3" id="KW-1185">Reference proteome</keyword>
<proteinExistence type="predicted"/>
<feature type="region of interest" description="Disordered" evidence="1">
    <location>
        <begin position="1"/>
        <end position="57"/>
    </location>
</feature>
<dbReference type="EMBL" id="JBFXLS010000108">
    <property type="protein sequence ID" value="KAL2815822.1"/>
    <property type="molecule type" value="Genomic_DNA"/>
</dbReference>
<dbReference type="Proteomes" id="UP001610335">
    <property type="component" value="Unassembled WGS sequence"/>
</dbReference>
<evidence type="ECO:0000313" key="2">
    <source>
        <dbReference type="EMBL" id="KAL2815822.1"/>
    </source>
</evidence>
<protein>
    <submittedName>
        <fullName evidence="2">Uncharacterized protein</fullName>
    </submittedName>
</protein>
<sequence length="117" mass="12999">MSTTTTTTLSILADYELHHSGNNQAPSESDSQSVSPSLSPSQPQTWPSNHRRIPPYRPINRTLDQAERAAGANVGEVIFIQSMMHGVWLNASISQLWRSTGGRLNDRIFRFDVGGEY</sequence>
<gene>
    <name evidence="2" type="ORF">BDW59DRAFT_166635</name>
</gene>